<feature type="transmembrane region" description="Helical" evidence="5">
    <location>
        <begin position="116"/>
        <end position="135"/>
    </location>
</feature>
<dbReference type="GO" id="GO:0016020">
    <property type="term" value="C:membrane"/>
    <property type="evidence" value="ECO:0007669"/>
    <property type="project" value="UniProtKB-SubCell"/>
</dbReference>
<evidence type="ECO:0000256" key="4">
    <source>
        <dbReference type="ARBA" id="ARBA00023136"/>
    </source>
</evidence>
<dbReference type="InterPro" id="IPR001129">
    <property type="entry name" value="Membr-assoc_MAPEG"/>
</dbReference>
<evidence type="ECO:0000313" key="6">
    <source>
        <dbReference type="EMBL" id="RXF67095.1"/>
    </source>
</evidence>
<dbReference type="OrthoDB" id="5516290at2"/>
<dbReference type="Pfam" id="PF01124">
    <property type="entry name" value="MAPEG"/>
    <property type="match status" value="1"/>
</dbReference>
<keyword evidence="7" id="KW-1185">Reference proteome</keyword>
<dbReference type="Proteomes" id="UP000289708">
    <property type="component" value="Unassembled WGS sequence"/>
</dbReference>
<comment type="caution">
    <text evidence="6">The sequence shown here is derived from an EMBL/GenBank/DDBJ whole genome shotgun (WGS) entry which is preliminary data.</text>
</comment>
<sequence length="141" mass="15956">MTVQAIFAPVFAQVMLTFALLVWMGRERWVAVRAGAVKGQKGVSPRRIEWPARAQQVSDCYLNQFELPLLFYVAVGLGFLTRSADLVFVTLSWVFVATRYVHAFVHTGSNRTATRFGWFLVGALILMAMWIWLAARIYAPV</sequence>
<dbReference type="AlphaFoldDB" id="A0A4Q0M2T1"/>
<feature type="transmembrane region" description="Helical" evidence="5">
    <location>
        <begin position="69"/>
        <end position="96"/>
    </location>
</feature>
<keyword evidence="4 5" id="KW-0472">Membrane</keyword>
<evidence type="ECO:0000256" key="1">
    <source>
        <dbReference type="ARBA" id="ARBA00004370"/>
    </source>
</evidence>
<dbReference type="EMBL" id="RYFI01000038">
    <property type="protein sequence ID" value="RXF67095.1"/>
    <property type="molecule type" value="Genomic_DNA"/>
</dbReference>
<keyword evidence="2 5" id="KW-0812">Transmembrane</keyword>
<dbReference type="InterPro" id="IPR023352">
    <property type="entry name" value="MAPEG-like_dom_sf"/>
</dbReference>
<feature type="transmembrane region" description="Helical" evidence="5">
    <location>
        <begin position="6"/>
        <end position="24"/>
    </location>
</feature>
<dbReference type="RefSeq" id="WP_128779552.1">
    <property type="nucleotide sequence ID" value="NZ_RYFI01000038.1"/>
</dbReference>
<organism evidence="6 7">
    <name type="scientific">Hansschlegelia zhihuaiae</name>
    <dbReference type="NCBI Taxonomy" id="405005"/>
    <lineage>
        <taxon>Bacteria</taxon>
        <taxon>Pseudomonadati</taxon>
        <taxon>Pseudomonadota</taxon>
        <taxon>Alphaproteobacteria</taxon>
        <taxon>Hyphomicrobiales</taxon>
        <taxon>Methylopilaceae</taxon>
        <taxon>Hansschlegelia</taxon>
    </lineage>
</organism>
<keyword evidence="3 5" id="KW-1133">Transmembrane helix</keyword>
<evidence type="ECO:0000256" key="3">
    <source>
        <dbReference type="ARBA" id="ARBA00022989"/>
    </source>
</evidence>
<dbReference type="SUPFAM" id="SSF161084">
    <property type="entry name" value="MAPEG domain-like"/>
    <property type="match status" value="1"/>
</dbReference>
<gene>
    <name evidence="6" type="ORF">EK403_21770</name>
</gene>
<accession>A0A4Q0M2T1</accession>
<evidence type="ECO:0000256" key="5">
    <source>
        <dbReference type="SAM" id="Phobius"/>
    </source>
</evidence>
<protein>
    <submittedName>
        <fullName evidence="6">MAPEG family protein</fullName>
    </submittedName>
</protein>
<proteinExistence type="predicted"/>
<comment type="subcellular location">
    <subcellularLocation>
        <location evidence="1">Membrane</location>
    </subcellularLocation>
</comment>
<reference evidence="6 7" key="1">
    <citation type="submission" date="2018-12" db="EMBL/GenBank/DDBJ databases">
        <title>bacterium Hansschlegelia zhihuaiae S113.</title>
        <authorList>
            <person name="He J."/>
        </authorList>
    </citation>
    <scope>NUCLEOTIDE SEQUENCE [LARGE SCALE GENOMIC DNA]</scope>
    <source>
        <strain evidence="6 7">S 113</strain>
    </source>
</reference>
<name>A0A4Q0M2T1_9HYPH</name>
<evidence type="ECO:0000313" key="7">
    <source>
        <dbReference type="Proteomes" id="UP000289708"/>
    </source>
</evidence>
<evidence type="ECO:0000256" key="2">
    <source>
        <dbReference type="ARBA" id="ARBA00022692"/>
    </source>
</evidence>
<dbReference type="Gene3D" id="1.20.120.550">
    <property type="entry name" value="Membrane associated eicosanoid/glutathione metabolism-like domain"/>
    <property type="match status" value="1"/>
</dbReference>